<accession>A0AAD7C746</accession>
<dbReference type="Proteomes" id="UP001221142">
    <property type="component" value="Unassembled WGS sequence"/>
</dbReference>
<evidence type="ECO:0000313" key="1">
    <source>
        <dbReference type="EMBL" id="KAJ7641047.1"/>
    </source>
</evidence>
<dbReference type="EMBL" id="JARKIF010000004">
    <property type="protein sequence ID" value="KAJ7641047.1"/>
    <property type="molecule type" value="Genomic_DNA"/>
</dbReference>
<gene>
    <name evidence="1" type="ORF">FB45DRAFT_1053670</name>
</gene>
<dbReference type="InterPro" id="IPR032675">
    <property type="entry name" value="LRR_dom_sf"/>
</dbReference>
<evidence type="ECO:0000313" key="2">
    <source>
        <dbReference type="Proteomes" id="UP001221142"/>
    </source>
</evidence>
<dbReference type="SUPFAM" id="SSF52047">
    <property type="entry name" value="RNI-like"/>
    <property type="match status" value="1"/>
</dbReference>
<dbReference type="AlphaFoldDB" id="A0AAD7C746"/>
<sequence length="645" mass="72527">MTNDVKYSRFLAALNIVCRNVRRVVDHHAGDDIRIDRQVSEVQQFFQAAQENRELFTADDLEFLDELVPDMLRGLSAARSESPTAAASEAHEERVAGEMHRCLRIPEIVQLIVSHLDPQYRTGKNQLALLARTRIFHEHALDILWSHQTRLAPLIKCMPDDLWEVNGQRSGTVLVFRRPVVGSDWDRLLYYSRRIRSLEIPSALTEDLSKVYRALLKSDIPGQYLLPNLRSLSCGSLYARKSIRPRHLALFLGPRISVLKCNTAHTSLFPEITGRFPALKAVTLERPYRGESNSDTGPEDRSISTFIGGLQSVERLETVSADLPALLHLGALTSLRTLKLYSIPAVSLSSLHDQDLFPNLVSVQLNAPLARPESAAEFIRSWTRPPVNSVGISLPEATAPLVDGILGALSEHCSQESFESLEISLSIGAQGEHGEILPGHALRSLTRFVNLVELTIETSHGYNLDDAFMAELASTWPEIEILRLKGERHNHLPTMTIASLYTLGEHCRYLRELELNFDALSVPRPATVTALHLRTRKRPVRLHNNLTSLNVAHSPISDALATARYLSIFCNLTDIQSDKEGWVEGEEGDETEQDLVEMKYSRLWVKVREYLPALTDVREEEFEWGCQSIELGQAHSFEFPGRVGR</sequence>
<comment type="caution">
    <text evidence="1">The sequence shown here is derived from an EMBL/GenBank/DDBJ whole genome shotgun (WGS) entry which is preliminary data.</text>
</comment>
<protein>
    <recommendedName>
        <fullName evidence="3">F-box domain-containing protein</fullName>
    </recommendedName>
</protein>
<proteinExistence type="predicted"/>
<dbReference type="Gene3D" id="3.80.10.10">
    <property type="entry name" value="Ribonuclease Inhibitor"/>
    <property type="match status" value="1"/>
</dbReference>
<organism evidence="1 2">
    <name type="scientific">Roridomyces roridus</name>
    <dbReference type="NCBI Taxonomy" id="1738132"/>
    <lineage>
        <taxon>Eukaryota</taxon>
        <taxon>Fungi</taxon>
        <taxon>Dikarya</taxon>
        <taxon>Basidiomycota</taxon>
        <taxon>Agaricomycotina</taxon>
        <taxon>Agaricomycetes</taxon>
        <taxon>Agaricomycetidae</taxon>
        <taxon>Agaricales</taxon>
        <taxon>Marasmiineae</taxon>
        <taxon>Mycenaceae</taxon>
        <taxon>Roridomyces</taxon>
    </lineage>
</organism>
<evidence type="ECO:0008006" key="3">
    <source>
        <dbReference type="Google" id="ProtNLM"/>
    </source>
</evidence>
<name>A0AAD7C746_9AGAR</name>
<reference evidence="1" key="1">
    <citation type="submission" date="2023-03" db="EMBL/GenBank/DDBJ databases">
        <title>Massive genome expansion in bonnet fungi (Mycena s.s.) driven by repeated elements and novel gene families across ecological guilds.</title>
        <authorList>
            <consortium name="Lawrence Berkeley National Laboratory"/>
            <person name="Harder C.B."/>
            <person name="Miyauchi S."/>
            <person name="Viragh M."/>
            <person name="Kuo A."/>
            <person name="Thoen E."/>
            <person name="Andreopoulos B."/>
            <person name="Lu D."/>
            <person name="Skrede I."/>
            <person name="Drula E."/>
            <person name="Henrissat B."/>
            <person name="Morin E."/>
            <person name="Kohler A."/>
            <person name="Barry K."/>
            <person name="LaButti K."/>
            <person name="Morin E."/>
            <person name="Salamov A."/>
            <person name="Lipzen A."/>
            <person name="Mereny Z."/>
            <person name="Hegedus B."/>
            <person name="Baldrian P."/>
            <person name="Stursova M."/>
            <person name="Weitz H."/>
            <person name="Taylor A."/>
            <person name="Grigoriev I.V."/>
            <person name="Nagy L.G."/>
            <person name="Martin F."/>
            <person name="Kauserud H."/>
        </authorList>
    </citation>
    <scope>NUCLEOTIDE SEQUENCE</scope>
    <source>
        <strain evidence="1">9284</strain>
    </source>
</reference>
<keyword evidence="2" id="KW-1185">Reference proteome</keyword>